<dbReference type="OrthoDB" id="9793175at2"/>
<keyword evidence="1" id="KW-0813">Transport</keyword>
<evidence type="ECO:0000256" key="3">
    <source>
        <dbReference type="SAM" id="MobiDB-lite"/>
    </source>
</evidence>
<dbReference type="PROSITE" id="PS51257">
    <property type="entry name" value="PROKAR_LIPOPROTEIN"/>
    <property type="match status" value="1"/>
</dbReference>
<keyword evidence="8" id="KW-1185">Reference proteome</keyword>
<sequence>MQKMKGLLISMLLLAGILAGCNGTPAENKGTTTERASTPEGNVEAPGWPRTFKDSLGKEIVIEKKPEKLAALWYFYPEILVALGEPPAASTEKEYLSSLSYLKGKLDSAEELGDKVSPSIEKILSINQSNVWNNLNAVKKGHVYLMDSSAITGGPLAIEYALQNITGALRKP</sequence>
<dbReference type="SUPFAM" id="SSF53807">
    <property type="entry name" value="Helical backbone' metal receptor"/>
    <property type="match status" value="2"/>
</dbReference>
<dbReference type="InterPro" id="IPR051313">
    <property type="entry name" value="Bact_iron-sidero_bind"/>
</dbReference>
<evidence type="ECO:0000256" key="1">
    <source>
        <dbReference type="ARBA" id="ARBA00022448"/>
    </source>
</evidence>
<dbReference type="PANTHER" id="PTHR30532">
    <property type="entry name" value="IRON III DICITRATE-BINDING PERIPLASMIC PROTEIN"/>
    <property type="match status" value="1"/>
</dbReference>
<evidence type="ECO:0000256" key="4">
    <source>
        <dbReference type="SAM" id="SignalP"/>
    </source>
</evidence>
<dbReference type="RefSeq" id="WP_049741467.1">
    <property type="nucleotide sequence ID" value="NZ_BJON01000018.1"/>
</dbReference>
<protein>
    <recommendedName>
        <fullName evidence="9">Fe/B12 periplasmic-binding domain-containing protein</fullName>
    </recommendedName>
</protein>
<dbReference type="STRING" id="54915.ADS79_26585"/>
<dbReference type="Gene3D" id="3.40.50.1980">
    <property type="entry name" value="Nitrogenase molybdenum iron protein domain"/>
    <property type="match status" value="1"/>
</dbReference>
<accession>A0A0K9YLC1</accession>
<feature type="compositionally biased region" description="Polar residues" evidence="3">
    <location>
        <begin position="29"/>
        <end position="40"/>
    </location>
</feature>
<reference evidence="7" key="1">
    <citation type="submission" date="2015-07" db="EMBL/GenBank/DDBJ databases">
        <title>Genome sequencing project for genomic taxonomy and phylogenomics of Bacillus-like bacteria.</title>
        <authorList>
            <person name="Liu B."/>
            <person name="Wang J."/>
            <person name="Zhu Y."/>
            <person name="Liu G."/>
            <person name="Chen Q."/>
            <person name="Chen Z."/>
            <person name="Lan J."/>
            <person name="Che J."/>
            <person name="Ge C."/>
            <person name="Shi H."/>
            <person name="Pan Z."/>
            <person name="Liu X."/>
        </authorList>
    </citation>
    <scope>NUCLEOTIDE SEQUENCE [LARGE SCALE GENOMIC DNA]</scope>
    <source>
        <strain evidence="7">DSM 9887</strain>
    </source>
</reference>
<proteinExistence type="predicted"/>
<organism evidence="6 7">
    <name type="scientific">Brevibacillus reuszeri</name>
    <dbReference type="NCBI Taxonomy" id="54915"/>
    <lineage>
        <taxon>Bacteria</taxon>
        <taxon>Bacillati</taxon>
        <taxon>Bacillota</taxon>
        <taxon>Bacilli</taxon>
        <taxon>Bacillales</taxon>
        <taxon>Paenibacillaceae</taxon>
        <taxon>Brevibacillus</taxon>
    </lineage>
</organism>
<evidence type="ECO:0000313" key="5">
    <source>
        <dbReference type="EMBL" id="GED70893.1"/>
    </source>
</evidence>
<evidence type="ECO:0000313" key="6">
    <source>
        <dbReference type="EMBL" id="KNB69457.1"/>
    </source>
</evidence>
<reference evidence="6" key="2">
    <citation type="submission" date="2015-07" db="EMBL/GenBank/DDBJ databases">
        <title>MeaNS - Measles Nucleotide Surveillance Program.</title>
        <authorList>
            <person name="Tran T."/>
            <person name="Druce J."/>
        </authorList>
    </citation>
    <scope>NUCLEOTIDE SEQUENCE</scope>
    <source>
        <strain evidence="6">DSM 9887</strain>
    </source>
</reference>
<name>A0A0K9YLC1_9BACL</name>
<feature type="region of interest" description="Disordered" evidence="3">
    <location>
        <begin position="26"/>
        <end position="48"/>
    </location>
</feature>
<reference evidence="5 8" key="3">
    <citation type="submission" date="2019-06" db="EMBL/GenBank/DDBJ databases">
        <title>Whole genome shotgun sequence of Brevibacillus reuszeri NBRC 15719.</title>
        <authorList>
            <person name="Hosoyama A."/>
            <person name="Uohara A."/>
            <person name="Ohji S."/>
            <person name="Ichikawa N."/>
        </authorList>
    </citation>
    <scope>NUCLEOTIDE SEQUENCE [LARGE SCALE GENOMIC DNA]</scope>
    <source>
        <strain evidence="5 8">NBRC 15719</strain>
    </source>
</reference>
<evidence type="ECO:0000256" key="2">
    <source>
        <dbReference type="ARBA" id="ARBA00022729"/>
    </source>
</evidence>
<dbReference type="Proteomes" id="UP000036834">
    <property type="component" value="Unassembled WGS sequence"/>
</dbReference>
<dbReference type="GO" id="GO:0030288">
    <property type="term" value="C:outer membrane-bounded periplasmic space"/>
    <property type="evidence" value="ECO:0007669"/>
    <property type="project" value="TreeGrafter"/>
</dbReference>
<evidence type="ECO:0008006" key="9">
    <source>
        <dbReference type="Google" id="ProtNLM"/>
    </source>
</evidence>
<dbReference type="AlphaFoldDB" id="A0A0K9YLC1"/>
<evidence type="ECO:0000313" key="7">
    <source>
        <dbReference type="Proteomes" id="UP000036834"/>
    </source>
</evidence>
<dbReference type="PANTHER" id="PTHR30532:SF24">
    <property type="entry name" value="FERRIC ENTEROBACTIN-BINDING PERIPLASMIC PROTEIN FEPB"/>
    <property type="match status" value="1"/>
</dbReference>
<comment type="caution">
    <text evidence="6">The sequence shown here is derived from an EMBL/GenBank/DDBJ whole genome shotgun (WGS) entry which is preliminary data.</text>
</comment>
<gene>
    <name evidence="6" type="ORF">ADS79_26585</name>
    <name evidence="5" type="ORF">BRE01_45950</name>
</gene>
<feature type="chain" id="PRO_5005533704" description="Fe/B12 periplasmic-binding domain-containing protein" evidence="4">
    <location>
        <begin position="27"/>
        <end position="172"/>
    </location>
</feature>
<feature type="signal peptide" evidence="4">
    <location>
        <begin position="1"/>
        <end position="26"/>
    </location>
</feature>
<dbReference type="EMBL" id="BJON01000018">
    <property type="protein sequence ID" value="GED70893.1"/>
    <property type="molecule type" value="Genomic_DNA"/>
</dbReference>
<dbReference type="EMBL" id="LGIQ01000011">
    <property type="protein sequence ID" value="KNB69457.1"/>
    <property type="molecule type" value="Genomic_DNA"/>
</dbReference>
<evidence type="ECO:0000313" key="8">
    <source>
        <dbReference type="Proteomes" id="UP000319578"/>
    </source>
</evidence>
<dbReference type="PATRIC" id="fig|54915.3.peg.4489"/>
<dbReference type="Proteomes" id="UP000319578">
    <property type="component" value="Unassembled WGS sequence"/>
</dbReference>
<keyword evidence="2 4" id="KW-0732">Signal</keyword>